<dbReference type="InterPro" id="IPR013320">
    <property type="entry name" value="ConA-like_dom_sf"/>
</dbReference>
<dbReference type="Gene3D" id="2.60.120.200">
    <property type="match status" value="2"/>
</dbReference>
<dbReference type="CDD" id="cd08983">
    <property type="entry name" value="GH43_Bt3655-like"/>
    <property type="match status" value="1"/>
</dbReference>
<evidence type="ECO:0000259" key="10">
    <source>
        <dbReference type="SMART" id="SM00560"/>
    </source>
</evidence>
<feature type="active site" description="Proton donor" evidence="7">
    <location>
        <position position="1234"/>
    </location>
</feature>
<keyword evidence="3 9" id="KW-0732">Signal</keyword>
<keyword evidence="12" id="KW-1185">Reference proteome</keyword>
<accession>A0A6H9Y753</accession>
<feature type="domain" description="LamG-like jellyroll fold" evidence="10">
    <location>
        <begin position="101"/>
        <end position="243"/>
    </location>
</feature>
<dbReference type="InterPro" id="IPR035986">
    <property type="entry name" value="PKD_dom_sf"/>
</dbReference>
<dbReference type="PANTHER" id="PTHR43301:SF3">
    <property type="entry name" value="ARABINAN ENDO-1,5-ALPHA-L-ARABINOSIDASE A-RELATED"/>
    <property type="match status" value="1"/>
</dbReference>
<dbReference type="InterPro" id="IPR013783">
    <property type="entry name" value="Ig-like_fold"/>
</dbReference>
<keyword evidence="6" id="KW-0326">Glycosidase</keyword>
<dbReference type="Proteomes" id="UP000468735">
    <property type="component" value="Unassembled WGS sequence"/>
</dbReference>
<dbReference type="Pfam" id="PF20578">
    <property type="entry name" value="aBig_2"/>
    <property type="match status" value="2"/>
</dbReference>
<dbReference type="InterPro" id="IPR046780">
    <property type="entry name" value="aBig_2"/>
</dbReference>
<dbReference type="EMBL" id="WBMT01000030">
    <property type="protein sequence ID" value="KAB2340364.1"/>
    <property type="molecule type" value="Genomic_DNA"/>
</dbReference>
<feature type="signal peptide" evidence="9">
    <location>
        <begin position="1"/>
        <end position="30"/>
    </location>
</feature>
<evidence type="ECO:0000256" key="9">
    <source>
        <dbReference type="SAM" id="SignalP"/>
    </source>
</evidence>
<feature type="chain" id="PRO_5026315849" evidence="9">
    <location>
        <begin position="31"/>
        <end position="1655"/>
    </location>
</feature>
<feature type="site" description="Important for catalytic activity, responsible for pKa modulation of the active site Glu and correct orientation of both the proton donor and substrate" evidence="8">
    <location>
        <position position="1187"/>
    </location>
</feature>
<name>A0A6H9Y753_9ACTN</name>
<dbReference type="SUPFAM" id="SSF75005">
    <property type="entry name" value="Arabinanase/levansucrase/invertase"/>
    <property type="match status" value="2"/>
</dbReference>
<dbReference type="PANTHER" id="PTHR43301">
    <property type="entry name" value="ARABINAN ENDO-1,5-ALPHA-L-ARABINOSIDASE"/>
    <property type="match status" value="1"/>
</dbReference>
<dbReference type="Gene3D" id="2.60.40.10">
    <property type="entry name" value="Immunoglobulins"/>
    <property type="match status" value="1"/>
</dbReference>
<dbReference type="Gene3D" id="2.115.10.20">
    <property type="entry name" value="Glycosyl hydrolase domain, family 43"/>
    <property type="match status" value="2"/>
</dbReference>
<dbReference type="SMART" id="SM00560">
    <property type="entry name" value="LamGL"/>
    <property type="match status" value="2"/>
</dbReference>
<dbReference type="InterPro" id="IPR000601">
    <property type="entry name" value="PKD_dom"/>
</dbReference>
<feature type="domain" description="LamG-like jellyroll fold" evidence="10">
    <location>
        <begin position="825"/>
        <end position="968"/>
    </location>
</feature>
<dbReference type="InterPro" id="IPR006710">
    <property type="entry name" value="Glyco_hydro_43"/>
</dbReference>
<dbReference type="Pfam" id="PF04616">
    <property type="entry name" value="Glyco_hydro_43"/>
    <property type="match status" value="1"/>
</dbReference>
<evidence type="ECO:0000313" key="11">
    <source>
        <dbReference type="EMBL" id="KAB2340364.1"/>
    </source>
</evidence>
<comment type="caution">
    <text evidence="11">The sequence shown here is derived from an EMBL/GenBank/DDBJ whole genome shotgun (WGS) entry which is preliminary data.</text>
</comment>
<evidence type="ECO:0000256" key="2">
    <source>
        <dbReference type="ARBA" id="ARBA00009865"/>
    </source>
</evidence>
<dbReference type="Gene3D" id="2.60.40.2340">
    <property type="match status" value="1"/>
</dbReference>
<evidence type="ECO:0000256" key="3">
    <source>
        <dbReference type="ARBA" id="ARBA00022729"/>
    </source>
</evidence>
<comment type="similarity">
    <text evidence="2">Belongs to the glycosyl hydrolase 43 family.</text>
</comment>
<comment type="pathway">
    <text evidence="1">Glycan metabolism; L-arabinan degradation.</text>
</comment>
<sequence>MRVRMAALVCAVASLALPVLPVLPATPAQAHAPAHAEDVTEGLVLRYKLDESSGTVAADASGNGRNGSVNGTAAWAGTQGLGFNGSDTYVKMPDNVLSGLTDITVSADVLIDPSQATPYFIYGMGNTSPSTGHGDGYLFTTGNAYRTSLATGNWSTEQTTSGGGNLIRGVWKHLDYTLASGTAVLYLDGVEVARKTGVTITPGSIGGGVTTANYLGRSLYTGDTFFKGKLRDFRIYNRALAATEVQTMATPVTETVVAQDRQSLSLGDTGAVTTDLTLPATGDAGSAITWKTSDASVITAAGKVTRPPAGGPDARATLTATLTSGASTATKTFEITVKADLTAQGKADAAAEALVVHNIDDVRGNLTLPTTGAHSATVTWDSEKPGIVDTTGVVRRPASGAGGTTVKLTATVTVGTATATRVFTAKVPELPVQAPKTGYLFSYFTGEGTSTGEQVYNALSKGNDPLRYRELNYGKPVLTTDIGTKGARDPFIIRSPEGDKFYQIATDLKIHGWGDWDASQRVGSTSILVWESTDLVHWSEPRLVKVSPDTAGNTWAPEAYYSEELGAYVVYWASKIYSADDPNHTGSTYNKMMYATTRDFRTFSEAKVWNDPGYSVIDSTMIKHDGVYYRFTKDERNNSSSTPCSKFIIEQKSTDILDTSYDFVSDCIGKGAINQGEGPTVFKSNTEDKWYLFIDEFGGRGYIPFETTDLASGKWTASTNYSLPSRPRHGTVLPVTQAEYDRLLAAYNPYEPGTPDDMVLRYEFDEGAGNTAYDVTGNGNNGAYVRTPAWGKGVHGDSFKMAGGPGGSTTAPYVSLPRGVLNGLNNVTVASWVKWTSSSTVNQWLFGLGPDSNKYLFMTPSSGSRALRTAITTGGWQAESGAAASTALPGGEWKHVAVTIDSAAKTATLYLDGVAVAKATNVTVKPSDLYSPTASAGGHIGKSLYEADPYFAGEVDDFRIYSRALAPSELLTLAGNTTGVADVSVPELKAPAVTTGDRVVLPVKPGTDLTRLAPVLTLAKGATVSPASGSAQDLSRPVSYTVTGSDGATRKVTIEARVMNSPLPAGLNADPNIAVFGDTFYLYPTTDGFPGWSGTQYKAYSSKDLVNWTDHGVILDLGPDVSWADDSAWAPGIAEKSGKYYFYFSGGPAGGPKSLGVAVSDSPTGPFTDALGKPLVPAGTYSGQMIDPAVFTDDDGTSYLYWGNGNGYQVPLNADMVSFDAAKLKTYKPSGYNEGSFVFKRDGVYYWMWSQNDTRSEDYQVAYATSTSPLGPWTRQDVILSKDLALGIKGPGHNSAVQVPGSDDWYIVYHRFAIPGGDGTHRETTIDRLEFNADGTIKKVVPTLESVAPVGVAHAGPDLSGAEGAKIALAGRVTGSGTGTWSTGAPCSFADKNAPATTVTCADDGTFTLTLTVGKSSDTVRLTVANALPHITSVSTGGRPVKAGAVTTLRAPFTDAGSADTHTCEVDWRDGTVGDGKVADGVCTAKHTYAKAGIYRPVVTVDDDDGGRPRATAPETIVYDRSAGYPSGSGWYTSPAGAYLKNPALTGKARFSLLVKYRKDGRTAPEGHMKFAFKAGGIDLSSKTFDWLVVTGGRAELQGTAGAYTYRLAVTGRTGTGGINSLTMRIWNTVTGEVVYDLPSGTAMTGGDIRINRAD</sequence>
<evidence type="ECO:0000256" key="4">
    <source>
        <dbReference type="ARBA" id="ARBA00022801"/>
    </source>
</evidence>
<dbReference type="InterPro" id="IPR050727">
    <property type="entry name" value="GH43_arabinanases"/>
</dbReference>
<evidence type="ECO:0000256" key="6">
    <source>
        <dbReference type="ARBA" id="ARBA00023295"/>
    </source>
</evidence>
<evidence type="ECO:0000256" key="7">
    <source>
        <dbReference type="PIRSR" id="PIRSR606710-1"/>
    </source>
</evidence>
<evidence type="ECO:0000256" key="8">
    <source>
        <dbReference type="PIRSR" id="PIRSR606710-2"/>
    </source>
</evidence>
<evidence type="ECO:0000313" key="12">
    <source>
        <dbReference type="Proteomes" id="UP000468735"/>
    </source>
</evidence>
<dbReference type="Pfam" id="PF18911">
    <property type="entry name" value="PKD_4"/>
    <property type="match status" value="1"/>
</dbReference>
<dbReference type="InterPro" id="IPR023296">
    <property type="entry name" value="Glyco_hydro_beta-prop_sf"/>
</dbReference>
<dbReference type="InterPro" id="IPR006558">
    <property type="entry name" value="LamG-like"/>
</dbReference>
<dbReference type="OrthoDB" id="9758923at2"/>
<protein>
    <submittedName>
        <fullName evidence="11">Family 43 glycosylhydrolase</fullName>
    </submittedName>
</protein>
<dbReference type="SUPFAM" id="SSF49299">
    <property type="entry name" value="PKD domain"/>
    <property type="match status" value="1"/>
</dbReference>
<gene>
    <name evidence="11" type="ORF">F8566_45055</name>
</gene>
<dbReference type="RefSeq" id="WP_151569772.1">
    <property type="nucleotide sequence ID" value="NZ_WBMT01000030.1"/>
</dbReference>
<feature type="active site" description="Proton acceptor" evidence="7">
    <location>
        <position position="1070"/>
    </location>
</feature>
<dbReference type="CDD" id="cd09004">
    <property type="entry name" value="GH43_bXyl-like"/>
    <property type="match status" value="1"/>
</dbReference>
<reference evidence="11 12" key="1">
    <citation type="submission" date="2019-09" db="EMBL/GenBank/DDBJ databases">
        <title>Actinomadura physcomitrii sp. nov., a novel actinomycete isolated from moss [Physcomitrium sphaericum (Ludw) Fuernr].</title>
        <authorList>
            <person name="Zhuang X."/>
            <person name="Liu C."/>
        </authorList>
    </citation>
    <scope>NUCLEOTIDE SEQUENCE [LARGE SCALE GENOMIC DNA]</scope>
    <source>
        <strain evidence="11 12">HMC1</strain>
    </source>
</reference>
<dbReference type="SUPFAM" id="SSF49899">
    <property type="entry name" value="Concanavalin A-like lectins/glucanases"/>
    <property type="match status" value="2"/>
</dbReference>
<evidence type="ECO:0000256" key="5">
    <source>
        <dbReference type="ARBA" id="ARBA00023157"/>
    </source>
</evidence>
<proteinExistence type="inferred from homology"/>
<dbReference type="Pfam" id="PF13385">
    <property type="entry name" value="Laminin_G_3"/>
    <property type="match status" value="2"/>
</dbReference>
<evidence type="ECO:0000256" key="1">
    <source>
        <dbReference type="ARBA" id="ARBA00004834"/>
    </source>
</evidence>
<keyword evidence="4 11" id="KW-0378">Hydrolase</keyword>
<keyword evidence="5" id="KW-1015">Disulfide bond</keyword>
<dbReference type="GO" id="GO:0004553">
    <property type="term" value="F:hydrolase activity, hydrolyzing O-glycosyl compounds"/>
    <property type="evidence" value="ECO:0007669"/>
    <property type="project" value="InterPro"/>
</dbReference>
<dbReference type="GO" id="GO:0005975">
    <property type="term" value="P:carbohydrate metabolic process"/>
    <property type="evidence" value="ECO:0007669"/>
    <property type="project" value="InterPro"/>
</dbReference>
<organism evidence="11 12">
    <name type="scientific">Actinomadura rudentiformis</name>
    <dbReference type="NCBI Taxonomy" id="359158"/>
    <lineage>
        <taxon>Bacteria</taxon>
        <taxon>Bacillati</taxon>
        <taxon>Actinomycetota</taxon>
        <taxon>Actinomycetes</taxon>
        <taxon>Streptosporangiales</taxon>
        <taxon>Thermomonosporaceae</taxon>
        <taxon>Actinomadura</taxon>
    </lineage>
</organism>